<evidence type="ECO:0000313" key="1">
    <source>
        <dbReference type="EMBL" id="WNH54830.1"/>
    </source>
</evidence>
<protein>
    <submittedName>
        <fullName evidence="1">Uncharacterized protein</fullName>
    </submittedName>
</protein>
<accession>A0ABY9YWK0</accession>
<keyword evidence="2" id="KW-1185">Reference proteome</keyword>
<sequence>MPLTLADKLAGALRAILNGGGAPAEAAARSLLTEYATHAAPDVISIRAQDQLRNVAFVTIRAGRVSCTLAHGVPASLTYAGVPTEMEAEMRLRLETADAAKALSLLQGVGRKGFEYSIFAAR</sequence>
<evidence type="ECO:0000313" key="2">
    <source>
        <dbReference type="Proteomes" id="UP001302072"/>
    </source>
</evidence>
<geneLocation type="plasmid" evidence="1 2">
    <name>pST01</name>
</geneLocation>
<dbReference type="EMBL" id="CP115542">
    <property type="protein sequence ID" value="WNH54830.1"/>
    <property type="molecule type" value="Genomic_DNA"/>
</dbReference>
<keyword evidence="1" id="KW-0614">Plasmid</keyword>
<dbReference type="Proteomes" id="UP001302072">
    <property type="component" value="Plasmid pST01"/>
</dbReference>
<name>A0ABY9YWK0_9GAMM</name>
<organism evidence="1 2">
    <name type="scientific">Stenotrophomonas oahuensis</name>
    <dbReference type="NCBI Taxonomy" id="3003271"/>
    <lineage>
        <taxon>Bacteria</taxon>
        <taxon>Pseudomonadati</taxon>
        <taxon>Pseudomonadota</taxon>
        <taxon>Gammaproteobacteria</taxon>
        <taxon>Lysobacterales</taxon>
        <taxon>Lysobacteraceae</taxon>
        <taxon>Stenotrophomonas</taxon>
    </lineage>
</organism>
<reference evidence="1 2" key="1">
    <citation type="submission" date="2022-12" db="EMBL/GenBank/DDBJ databases">
        <title>Two new species, Stenotrophomonas aracearum and Stenotrophomonas oahuensis, isolated from Anthurium (Araceae family) in Hawaii.</title>
        <authorList>
            <person name="Chunag S.C."/>
            <person name="Dobhal S."/>
            <person name="Alvarez A."/>
            <person name="Arif M."/>
        </authorList>
    </citation>
    <scope>NUCLEOTIDE SEQUENCE [LARGE SCALE GENOMIC DNA]</scope>
    <source>
        <strain evidence="1 2">A5586</strain>
        <plasmid evidence="1 2">pST01</plasmid>
    </source>
</reference>
<gene>
    <name evidence="1" type="ORF">PDM29_20670</name>
</gene>
<dbReference type="RefSeq" id="WP_311193908.1">
    <property type="nucleotide sequence ID" value="NZ_CP115542.1"/>
</dbReference>
<proteinExistence type="predicted"/>